<accession>A0A2W5TG14</accession>
<feature type="transmembrane region" description="Helical" evidence="1">
    <location>
        <begin position="12"/>
        <end position="30"/>
    </location>
</feature>
<organism evidence="2 3">
    <name type="scientific">Archangium gephyra</name>
    <dbReference type="NCBI Taxonomy" id="48"/>
    <lineage>
        <taxon>Bacteria</taxon>
        <taxon>Pseudomonadati</taxon>
        <taxon>Myxococcota</taxon>
        <taxon>Myxococcia</taxon>
        <taxon>Myxococcales</taxon>
        <taxon>Cystobacterineae</taxon>
        <taxon>Archangiaceae</taxon>
        <taxon>Archangium</taxon>
    </lineage>
</organism>
<keyword evidence="1" id="KW-1133">Transmembrane helix</keyword>
<name>A0A2W5TG14_9BACT</name>
<evidence type="ECO:0000313" key="2">
    <source>
        <dbReference type="EMBL" id="PZR14470.1"/>
    </source>
</evidence>
<protein>
    <submittedName>
        <fullName evidence="2">Uncharacterized protein</fullName>
    </submittedName>
</protein>
<keyword evidence="1" id="KW-0812">Transmembrane</keyword>
<keyword evidence="1" id="KW-0472">Membrane</keyword>
<evidence type="ECO:0000256" key="1">
    <source>
        <dbReference type="SAM" id="Phobius"/>
    </source>
</evidence>
<dbReference type="AlphaFoldDB" id="A0A2W5TG14"/>
<dbReference type="EMBL" id="QFQP01000007">
    <property type="protein sequence ID" value="PZR14470.1"/>
    <property type="molecule type" value="Genomic_DNA"/>
</dbReference>
<sequence>MTTELVRVGKTSGSVFLGCAVFLLAFEGTLRLMSLGGMEWSRDRLMTAHVLVSLVVLVAVCSLIALAIEWLFALAQWLLKRRPPRTRRHAGAKDEAN</sequence>
<evidence type="ECO:0000313" key="3">
    <source>
        <dbReference type="Proteomes" id="UP000249061"/>
    </source>
</evidence>
<feature type="transmembrane region" description="Helical" evidence="1">
    <location>
        <begin position="50"/>
        <end position="79"/>
    </location>
</feature>
<reference evidence="2 3" key="1">
    <citation type="submission" date="2017-08" db="EMBL/GenBank/DDBJ databases">
        <title>Infants hospitalized years apart are colonized by the same room-sourced microbial strains.</title>
        <authorList>
            <person name="Brooks B."/>
            <person name="Olm M.R."/>
            <person name="Firek B.A."/>
            <person name="Baker R."/>
            <person name="Thomas B.C."/>
            <person name="Morowitz M.J."/>
            <person name="Banfield J.F."/>
        </authorList>
    </citation>
    <scope>NUCLEOTIDE SEQUENCE [LARGE SCALE GENOMIC DNA]</scope>
    <source>
        <strain evidence="2">S2_003_000_R2_14</strain>
    </source>
</reference>
<gene>
    <name evidence="2" type="ORF">DI536_10460</name>
</gene>
<dbReference type="Proteomes" id="UP000249061">
    <property type="component" value="Unassembled WGS sequence"/>
</dbReference>
<proteinExistence type="predicted"/>
<comment type="caution">
    <text evidence="2">The sequence shown here is derived from an EMBL/GenBank/DDBJ whole genome shotgun (WGS) entry which is preliminary data.</text>
</comment>